<comment type="caution">
    <text evidence="2">The sequence shown here is derived from an EMBL/GenBank/DDBJ whole genome shotgun (WGS) entry which is preliminary data.</text>
</comment>
<proteinExistence type="predicted"/>
<feature type="domain" description="Metallo-beta-lactamase" evidence="1">
    <location>
        <begin position="53"/>
        <end position="229"/>
    </location>
</feature>
<dbReference type="Pfam" id="PF12706">
    <property type="entry name" value="Lactamase_B_2"/>
    <property type="match status" value="1"/>
</dbReference>
<dbReference type="SUPFAM" id="SSF56281">
    <property type="entry name" value="Metallo-hydrolase/oxidoreductase"/>
    <property type="match status" value="1"/>
</dbReference>
<name>A0ABQ6VE72_9CORY</name>
<dbReference type="Gene3D" id="3.60.15.10">
    <property type="entry name" value="Ribonuclease Z/Hydroxyacylglutathione hydrolase-like"/>
    <property type="match status" value="1"/>
</dbReference>
<evidence type="ECO:0000313" key="2">
    <source>
        <dbReference type="EMBL" id="KAB3521086.1"/>
    </source>
</evidence>
<dbReference type="PANTHER" id="PTHR46018:SF4">
    <property type="entry name" value="METALLO-HYDROLASE YHFI-RELATED"/>
    <property type="match status" value="1"/>
</dbReference>
<reference evidence="2 3" key="1">
    <citation type="submission" date="2019-10" db="EMBL/GenBank/DDBJ databases">
        <title>Corynebacterium sp novel species isolated from the respiratory tract of Marmot.</title>
        <authorList>
            <person name="Zhang G."/>
        </authorList>
    </citation>
    <scope>NUCLEOTIDE SEQUENCE [LARGE SCALE GENOMIC DNA]</scope>
    <source>
        <strain evidence="2 3">336</strain>
    </source>
</reference>
<sequence length="261" mass="27956">MLGCSGSVPGPESAASGYLLKSPQHNADLLMDIGSGVLAAMQRTADVDPENCHVVFSHMHADHCSDFPSLMVWRRWHPTDNSECKHTLLGPTMAEGHLCRMGGDYLDRPDDLTDSYSLQVHRTGTGPFDPATYPVTQVGDFSVYSAEAIHTTEAYMMRVEHEGKSVVYTGDTAWTESLVHIAQGADVLLAEATWGATSEDKPEGMHLSGQEAGRAARLAGVGQLVLTHIPPWGDAEATLAAARAEFDGPIALAEAGMRVTI</sequence>
<evidence type="ECO:0000259" key="1">
    <source>
        <dbReference type="Pfam" id="PF12706"/>
    </source>
</evidence>
<dbReference type="CDD" id="cd07716">
    <property type="entry name" value="RNaseZ_short-form-like_MBL-fold"/>
    <property type="match status" value="1"/>
</dbReference>
<organism evidence="2 3">
    <name type="scientific">Corynebacterium zhongnanshanii</name>
    <dbReference type="NCBI Taxonomy" id="2768834"/>
    <lineage>
        <taxon>Bacteria</taxon>
        <taxon>Bacillati</taxon>
        <taxon>Actinomycetota</taxon>
        <taxon>Actinomycetes</taxon>
        <taxon>Mycobacteriales</taxon>
        <taxon>Corynebacteriaceae</taxon>
        <taxon>Corynebacterium</taxon>
    </lineage>
</organism>
<gene>
    <name evidence="2" type="ORF">F8377_07115</name>
</gene>
<protein>
    <submittedName>
        <fullName evidence="2">MBL fold metallo-hydrolase</fullName>
    </submittedName>
</protein>
<dbReference type="EMBL" id="WBZJ01000002">
    <property type="protein sequence ID" value="KAB3521086.1"/>
    <property type="molecule type" value="Genomic_DNA"/>
</dbReference>
<evidence type="ECO:0000313" key="3">
    <source>
        <dbReference type="Proteomes" id="UP000436181"/>
    </source>
</evidence>
<dbReference type="Proteomes" id="UP000436181">
    <property type="component" value="Unassembled WGS sequence"/>
</dbReference>
<keyword evidence="3" id="KW-1185">Reference proteome</keyword>
<dbReference type="InterPro" id="IPR001279">
    <property type="entry name" value="Metallo-B-lactamas"/>
</dbReference>
<dbReference type="PANTHER" id="PTHR46018">
    <property type="entry name" value="ZINC PHOSPHODIESTERASE ELAC PROTEIN 1"/>
    <property type="match status" value="1"/>
</dbReference>
<accession>A0ABQ6VE72</accession>
<dbReference type="InterPro" id="IPR036866">
    <property type="entry name" value="RibonucZ/Hydroxyglut_hydro"/>
</dbReference>